<proteinExistence type="predicted"/>
<dbReference type="Proteomes" id="UP000549052">
    <property type="component" value="Unassembled WGS sequence"/>
</dbReference>
<organism evidence="1 2">
    <name type="scientific">Phyllobacterium myrsinacearum</name>
    <dbReference type="NCBI Taxonomy" id="28101"/>
    <lineage>
        <taxon>Bacteria</taxon>
        <taxon>Pseudomonadati</taxon>
        <taxon>Pseudomonadota</taxon>
        <taxon>Alphaproteobacteria</taxon>
        <taxon>Hyphomicrobiales</taxon>
        <taxon>Phyllobacteriaceae</taxon>
        <taxon>Phyllobacterium</taxon>
    </lineage>
</organism>
<keyword evidence="2" id="KW-1185">Reference proteome</keyword>
<evidence type="ECO:0000313" key="2">
    <source>
        <dbReference type="Proteomes" id="UP000549052"/>
    </source>
</evidence>
<reference evidence="1 2" key="1">
    <citation type="submission" date="2020-07" db="EMBL/GenBank/DDBJ databases">
        <title>Genomic Encyclopedia of Type Strains, Phase IV (KMG-V): Genome sequencing to study the core and pangenomes of soil and plant-associated prokaryotes.</title>
        <authorList>
            <person name="Whitman W."/>
        </authorList>
    </citation>
    <scope>NUCLEOTIDE SEQUENCE [LARGE SCALE GENOMIC DNA]</scope>
    <source>
        <strain evidence="1 2">AN3</strain>
    </source>
</reference>
<dbReference type="EMBL" id="JACGXN010000007">
    <property type="protein sequence ID" value="MBA8880307.1"/>
    <property type="molecule type" value="Genomic_DNA"/>
</dbReference>
<evidence type="ECO:0000313" key="1">
    <source>
        <dbReference type="EMBL" id="MBA8880307.1"/>
    </source>
</evidence>
<comment type="caution">
    <text evidence="1">The sequence shown here is derived from an EMBL/GenBank/DDBJ whole genome shotgun (WGS) entry which is preliminary data.</text>
</comment>
<name>A0A839EV51_9HYPH</name>
<accession>A0A839EV51</accession>
<gene>
    <name evidence="1" type="ORF">FHW16_004027</name>
</gene>
<dbReference type="AlphaFoldDB" id="A0A839EV51"/>
<sequence>MIFTPLYPVALPGRATGLARLRPPARGEISLHDCLRIICNFENSAKSLMSM</sequence>
<protein>
    <submittedName>
        <fullName evidence="1">Uncharacterized protein</fullName>
    </submittedName>
</protein>